<dbReference type="GO" id="GO:0006865">
    <property type="term" value="P:amino acid transport"/>
    <property type="evidence" value="ECO:0007669"/>
    <property type="project" value="UniProtKB-KW"/>
</dbReference>
<feature type="domain" description="Amino acid transporter transmembrane" evidence="9">
    <location>
        <begin position="37"/>
        <end position="267"/>
    </location>
</feature>
<evidence type="ECO:0000256" key="5">
    <source>
        <dbReference type="ARBA" id="ARBA00022989"/>
    </source>
</evidence>
<keyword evidence="5 8" id="KW-1133">Transmembrane helix</keyword>
<feature type="transmembrane region" description="Helical" evidence="8">
    <location>
        <begin position="192"/>
        <end position="215"/>
    </location>
</feature>
<proteinExistence type="predicted"/>
<evidence type="ECO:0000256" key="2">
    <source>
        <dbReference type="ARBA" id="ARBA00022448"/>
    </source>
</evidence>
<dbReference type="EMBL" id="MTKT01004486">
    <property type="protein sequence ID" value="OWM71326.1"/>
    <property type="molecule type" value="Genomic_DNA"/>
</dbReference>
<evidence type="ECO:0000313" key="11">
    <source>
        <dbReference type="Proteomes" id="UP000197138"/>
    </source>
</evidence>
<evidence type="ECO:0000313" key="10">
    <source>
        <dbReference type="EMBL" id="OWM71326.1"/>
    </source>
</evidence>
<keyword evidence="3 8" id="KW-0812">Transmembrane</keyword>
<keyword evidence="4" id="KW-0029">Amino-acid transport</keyword>
<dbReference type="InterPro" id="IPR013057">
    <property type="entry name" value="AA_transpt_TM"/>
</dbReference>
<evidence type="ECO:0000256" key="1">
    <source>
        <dbReference type="ARBA" id="ARBA00004370"/>
    </source>
</evidence>
<feature type="transmembrane region" description="Helical" evidence="8">
    <location>
        <begin position="70"/>
        <end position="93"/>
    </location>
</feature>
<feature type="compositionally biased region" description="Polar residues" evidence="7">
    <location>
        <begin position="1"/>
        <end position="10"/>
    </location>
</feature>
<keyword evidence="6 8" id="KW-0472">Membrane</keyword>
<evidence type="ECO:0000256" key="7">
    <source>
        <dbReference type="SAM" id="MobiDB-lite"/>
    </source>
</evidence>
<organism evidence="10 11">
    <name type="scientific">Punica granatum</name>
    <name type="common">Pomegranate</name>
    <dbReference type="NCBI Taxonomy" id="22663"/>
    <lineage>
        <taxon>Eukaryota</taxon>
        <taxon>Viridiplantae</taxon>
        <taxon>Streptophyta</taxon>
        <taxon>Embryophyta</taxon>
        <taxon>Tracheophyta</taxon>
        <taxon>Spermatophyta</taxon>
        <taxon>Magnoliopsida</taxon>
        <taxon>eudicotyledons</taxon>
        <taxon>Gunneridae</taxon>
        <taxon>Pentapetalae</taxon>
        <taxon>rosids</taxon>
        <taxon>malvids</taxon>
        <taxon>Myrtales</taxon>
        <taxon>Lythraceae</taxon>
        <taxon>Punica</taxon>
    </lineage>
</organism>
<comment type="subcellular location">
    <subcellularLocation>
        <location evidence="1">Membrane</location>
    </subcellularLocation>
</comment>
<dbReference type="GO" id="GO:0016020">
    <property type="term" value="C:membrane"/>
    <property type="evidence" value="ECO:0007669"/>
    <property type="project" value="UniProtKB-SubCell"/>
</dbReference>
<feature type="transmembrane region" description="Helical" evidence="8">
    <location>
        <begin position="40"/>
        <end position="64"/>
    </location>
</feature>
<dbReference type="Pfam" id="PF01490">
    <property type="entry name" value="Aa_trans"/>
    <property type="match status" value="1"/>
</dbReference>
<gene>
    <name evidence="10" type="ORF">CDL15_Pgr011455</name>
</gene>
<evidence type="ECO:0000256" key="6">
    <source>
        <dbReference type="ARBA" id="ARBA00023136"/>
    </source>
</evidence>
<comment type="caution">
    <text evidence="10">The sequence shown here is derived from an EMBL/GenBank/DDBJ whole genome shotgun (WGS) entry which is preliminary data.</text>
</comment>
<sequence>MEPKSSSSFDVEQGAPSIDNDSTPNKNFDDGSRVKRTGKLVSASAHIITAVIGSGVLSLAWAIAQLGWAVGPAVLMAFSFITYFTSTLLADCYRSLDPVTGKRNYTYMDVVQANLRGKKVLLCGLAQYGYLLGFTIGYPITASISMGAVERSNCFHKNGHHAKCITSNYPSMVIFACIQIILSQIPNFHKPSWLLILATIMSFAYSSIGLGLSIARIIGGAHVKTTLTGVIVGGDVSGSEKVWRTFQALGDIAFAYAYSTALVEIQAS</sequence>
<evidence type="ECO:0000256" key="8">
    <source>
        <dbReference type="SAM" id="Phobius"/>
    </source>
</evidence>
<name>A0A218WF81_PUNGR</name>
<dbReference type="AlphaFoldDB" id="A0A218WF81"/>
<protein>
    <recommendedName>
        <fullName evidence="9">Amino acid transporter transmembrane domain-containing protein</fullName>
    </recommendedName>
</protein>
<accession>A0A218WF81</accession>
<feature type="region of interest" description="Disordered" evidence="7">
    <location>
        <begin position="1"/>
        <end position="31"/>
    </location>
</feature>
<dbReference type="PANTHER" id="PTHR48017">
    <property type="entry name" value="OS05G0424000 PROTEIN-RELATED"/>
    <property type="match status" value="1"/>
</dbReference>
<evidence type="ECO:0000256" key="4">
    <source>
        <dbReference type="ARBA" id="ARBA00022970"/>
    </source>
</evidence>
<keyword evidence="2" id="KW-0813">Transport</keyword>
<dbReference type="Proteomes" id="UP000197138">
    <property type="component" value="Unassembled WGS sequence"/>
</dbReference>
<evidence type="ECO:0000259" key="9">
    <source>
        <dbReference type="Pfam" id="PF01490"/>
    </source>
</evidence>
<reference evidence="11" key="1">
    <citation type="journal article" date="2017" name="Plant J.">
        <title>The pomegranate (Punica granatum L.) genome and the genomics of punicalagin biosynthesis.</title>
        <authorList>
            <person name="Qin G."/>
            <person name="Xu C."/>
            <person name="Ming R."/>
            <person name="Tang H."/>
            <person name="Guyot R."/>
            <person name="Kramer E.M."/>
            <person name="Hu Y."/>
            <person name="Yi X."/>
            <person name="Qi Y."/>
            <person name="Xu X."/>
            <person name="Gao Z."/>
            <person name="Pan H."/>
            <person name="Jian J."/>
            <person name="Tian Y."/>
            <person name="Yue Z."/>
            <person name="Xu Y."/>
        </authorList>
    </citation>
    <scope>NUCLEOTIDE SEQUENCE [LARGE SCALE GENOMIC DNA]</scope>
    <source>
        <strain evidence="11">cv. Dabenzi</strain>
    </source>
</reference>
<evidence type="ECO:0000256" key="3">
    <source>
        <dbReference type="ARBA" id="ARBA00022692"/>
    </source>
</evidence>